<organism evidence="2 3">
    <name type="scientific">Trypanosoma cruzi Dm28c</name>
    <dbReference type="NCBI Taxonomy" id="1416333"/>
    <lineage>
        <taxon>Eukaryota</taxon>
        <taxon>Discoba</taxon>
        <taxon>Euglenozoa</taxon>
        <taxon>Kinetoplastea</taxon>
        <taxon>Metakinetoplastina</taxon>
        <taxon>Trypanosomatida</taxon>
        <taxon>Trypanosomatidae</taxon>
        <taxon>Trypanosoma</taxon>
        <taxon>Schizotrypanum</taxon>
    </lineage>
</organism>
<evidence type="ECO:0000256" key="1">
    <source>
        <dbReference type="SAM" id="MobiDB-lite"/>
    </source>
</evidence>
<name>V5BYZ2_TRYCR</name>
<feature type="compositionally biased region" description="Basic residues" evidence="1">
    <location>
        <begin position="165"/>
        <end position="182"/>
    </location>
</feature>
<comment type="caution">
    <text evidence="2">The sequence shown here is derived from an EMBL/GenBank/DDBJ whole genome shotgun (WGS) entry which is preliminary data.</text>
</comment>
<protein>
    <submittedName>
        <fullName evidence="2">Uncharacterized protein</fullName>
    </submittedName>
</protein>
<dbReference type="AlphaFoldDB" id="V5BYZ2"/>
<dbReference type="EMBL" id="AYLP01000009">
    <property type="protein sequence ID" value="ESS69758.1"/>
    <property type="molecule type" value="Genomic_DNA"/>
</dbReference>
<proteinExistence type="predicted"/>
<reference evidence="2 3" key="1">
    <citation type="journal article" date="2014" name="Genome Announc.">
        <title>Trypanosoma cruzi Clone Dm28c Draft Genome Sequence.</title>
        <authorList>
            <person name="Grisard E.C."/>
            <person name="Teixeira S.M."/>
            <person name="de Almeida L.G."/>
            <person name="Stoco P.H."/>
            <person name="Gerber A.L."/>
            <person name="Talavera-Lopez C."/>
            <person name="Lima O.C."/>
            <person name="Andersson B."/>
            <person name="de Vasconcelos A.T."/>
        </authorList>
    </citation>
    <scope>NUCLEOTIDE SEQUENCE [LARGE SCALE GENOMIC DNA]</scope>
    <source>
        <strain evidence="2 3">Dm28c</strain>
    </source>
</reference>
<sequence length="215" mass="23696">MASLCATATGQSFCSGRRPPQAARRVAAAAVQCGACDALAAQGQAECNLPPGRRAQEAPTQPPPRRPLPTKHPPHFPSCPSVGCSRRPQKIYSPAPADCGCTPGTAKNTTFPAPPRQRCVFRRPAPSSPRRKRGRPSLCKRMPHTTRWRLDHKMPAARPPQYASQKRKKRRKRDRQKKKKVSPLRLPSLSNTHTHTQIFVLPSVIASHKRPIPPS</sequence>
<gene>
    <name evidence="2" type="ORF">TCDM_01467</name>
</gene>
<accession>V5BYZ2</accession>
<feature type="region of interest" description="Disordered" evidence="1">
    <location>
        <begin position="107"/>
        <end position="190"/>
    </location>
</feature>
<evidence type="ECO:0000313" key="3">
    <source>
        <dbReference type="Proteomes" id="UP000017861"/>
    </source>
</evidence>
<dbReference type="Proteomes" id="UP000017861">
    <property type="component" value="Unassembled WGS sequence"/>
</dbReference>
<dbReference type="VEuPathDB" id="TriTrypDB:TCDM_01467"/>
<evidence type="ECO:0000313" key="2">
    <source>
        <dbReference type="EMBL" id="ESS69758.1"/>
    </source>
</evidence>
<feature type="region of interest" description="Disordered" evidence="1">
    <location>
        <begin position="48"/>
        <end position="74"/>
    </location>
</feature>